<comment type="caution">
    <text evidence="1">The sequence shown here is derived from an EMBL/GenBank/DDBJ whole genome shotgun (WGS) entry which is preliminary data.</text>
</comment>
<dbReference type="EMBL" id="JAHXZJ010002982">
    <property type="protein sequence ID" value="KAH0535446.1"/>
    <property type="molecule type" value="Genomic_DNA"/>
</dbReference>
<gene>
    <name evidence="1" type="ORF">KQX54_016462</name>
</gene>
<proteinExistence type="predicted"/>
<keyword evidence="2" id="KW-1185">Reference proteome</keyword>
<evidence type="ECO:0000313" key="1">
    <source>
        <dbReference type="EMBL" id="KAH0535446.1"/>
    </source>
</evidence>
<dbReference type="Proteomes" id="UP000826195">
    <property type="component" value="Unassembled WGS sequence"/>
</dbReference>
<evidence type="ECO:0000313" key="2">
    <source>
        <dbReference type="Proteomes" id="UP000826195"/>
    </source>
</evidence>
<reference evidence="1 2" key="1">
    <citation type="journal article" date="2021" name="J. Hered.">
        <title>A chromosome-level genome assembly of the parasitoid wasp, Cotesia glomerata (Hymenoptera: Braconidae).</title>
        <authorList>
            <person name="Pinto B.J."/>
            <person name="Weis J.J."/>
            <person name="Gamble T."/>
            <person name="Ode P.J."/>
            <person name="Paul R."/>
            <person name="Zaspel J.M."/>
        </authorList>
    </citation>
    <scope>NUCLEOTIDE SEQUENCE [LARGE SCALE GENOMIC DNA]</scope>
    <source>
        <strain evidence="1">CgM1</strain>
    </source>
</reference>
<dbReference type="AlphaFoldDB" id="A0AAV7HVP5"/>
<organism evidence="1 2">
    <name type="scientific">Cotesia glomerata</name>
    <name type="common">Lepidopteran parasitic wasp</name>
    <name type="synonym">Apanteles glomeratus</name>
    <dbReference type="NCBI Taxonomy" id="32391"/>
    <lineage>
        <taxon>Eukaryota</taxon>
        <taxon>Metazoa</taxon>
        <taxon>Ecdysozoa</taxon>
        <taxon>Arthropoda</taxon>
        <taxon>Hexapoda</taxon>
        <taxon>Insecta</taxon>
        <taxon>Pterygota</taxon>
        <taxon>Neoptera</taxon>
        <taxon>Endopterygota</taxon>
        <taxon>Hymenoptera</taxon>
        <taxon>Apocrita</taxon>
        <taxon>Ichneumonoidea</taxon>
        <taxon>Braconidae</taxon>
        <taxon>Microgastrinae</taxon>
        <taxon>Cotesia</taxon>
    </lineage>
</organism>
<sequence>MYTQKRKHRGEMRRDADAGWLSRRCTIQSREHRACRVWRSPMPMSIRTHSVGYGDTESSTWCGFEMRSFGVTRSRTTIYTIK</sequence>
<protein>
    <submittedName>
        <fullName evidence="1">Uncharacterized protein</fullName>
    </submittedName>
</protein>
<accession>A0AAV7HVP5</accession>
<name>A0AAV7HVP5_COTGL</name>